<dbReference type="InterPro" id="IPR036390">
    <property type="entry name" value="WH_DNA-bd_sf"/>
</dbReference>
<dbReference type="EMBL" id="CP008889">
    <property type="protein sequence ID" value="AIF40247.1"/>
    <property type="molecule type" value="Genomic_DNA"/>
</dbReference>
<dbReference type="Gene3D" id="1.10.10.10">
    <property type="entry name" value="Winged helix-like DNA-binding domain superfamily/Winged helix DNA-binding domain"/>
    <property type="match status" value="1"/>
</dbReference>
<dbReference type="RefSeq" id="WP_038567131.1">
    <property type="nucleotide sequence ID" value="NZ_CAKZHM010000018.1"/>
</dbReference>
<gene>
    <name evidence="1" type="ORF">HX89_03930</name>
</gene>
<evidence type="ECO:0000313" key="2">
    <source>
        <dbReference type="Proteomes" id="UP000027986"/>
    </source>
</evidence>
<organism evidence="1 2">
    <name type="scientific">Dermacoccus nishinomiyaensis</name>
    <dbReference type="NCBI Taxonomy" id="1274"/>
    <lineage>
        <taxon>Bacteria</taxon>
        <taxon>Bacillati</taxon>
        <taxon>Actinomycetota</taxon>
        <taxon>Actinomycetes</taxon>
        <taxon>Micrococcales</taxon>
        <taxon>Dermacoccaceae</taxon>
        <taxon>Dermacoccus</taxon>
    </lineage>
</organism>
<keyword evidence="2" id="KW-1185">Reference proteome</keyword>
<sequence length="189" mass="20673">MNTAAGSDPYRVIAHPMRSRILAHLRLHGGSTSAELARALGTHTGATSYHVRVLESAGLVEDTGLGNAKTRVWALVDESDDTDDANAGDALEFLDDADAEDARWLEHDFITHVSERAHAWVDEQDAWPYVWQDECRAFDSPVLVSEEQMSALRSEMEALLARYRRAGAGTPGARRVAVTVVPLPLPNVT</sequence>
<name>A0A075JG25_9MICO</name>
<dbReference type="eggNOG" id="COG0640">
    <property type="taxonomic scope" value="Bacteria"/>
</dbReference>
<evidence type="ECO:0000313" key="1">
    <source>
        <dbReference type="EMBL" id="AIF40247.1"/>
    </source>
</evidence>
<accession>A0A075JG25</accession>
<dbReference type="InterPro" id="IPR001845">
    <property type="entry name" value="HTH_ArsR_DNA-bd_dom"/>
</dbReference>
<dbReference type="GO" id="GO:0003700">
    <property type="term" value="F:DNA-binding transcription factor activity"/>
    <property type="evidence" value="ECO:0007669"/>
    <property type="project" value="InterPro"/>
</dbReference>
<protein>
    <submittedName>
        <fullName evidence="1">ArsR family transcriptional regulator</fullName>
    </submittedName>
</protein>
<dbReference type="STRING" id="1274.HX89_03930"/>
<dbReference type="Proteomes" id="UP000027986">
    <property type="component" value="Chromosome"/>
</dbReference>
<reference evidence="1 2" key="1">
    <citation type="submission" date="2014-07" db="EMBL/GenBank/DDBJ databases">
        <title>Genome Sequencing of Dermacoccus nishinomiyaensis.</title>
        <authorList>
            <person name="Hong K.W."/>
            <person name="Chan K.G."/>
        </authorList>
    </citation>
    <scope>NUCLEOTIDE SEQUENCE [LARGE SCALE GENOMIC DNA]</scope>
    <source>
        <strain evidence="1 2">M25</strain>
    </source>
</reference>
<dbReference type="KEGG" id="dni:HX89_03930"/>
<dbReference type="AlphaFoldDB" id="A0A075JG25"/>
<dbReference type="GeneID" id="41840362"/>
<proteinExistence type="predicted"/>
<dbReference type="Pfam" id="PF12840">
    <property type="entry name" value="HTH_20"/>
    <property type="match status" value="1"/>
</dbReference>
<dbReference type="InterPro" id="IPR011991">
    <property type="entry name" value="ArsR-like_HTH"/>
</dbReference>
<dbReference type="InterPro" id="IPR036388">
    <property type="entry name" value="WH-like_DNA-bd_sf"/>
</dbReference>
<dbReference type="SMART" id="SM00418">
    <property type="entry name" value="HTH_ARSR"/>
    <property type="match status" value="1"/>
</dbReference>
<dbReference type="CDD" id="cd00090">
    <property type="entry name" value="HTH_ARSR"/>
    <property type="match status" value="1"/>
</dbReference>
<dbReference type="HOGENOM" id="CLU_087580_2_1_11"/>
<dbReference type="OrthoDB" id="7945987at2"/>
<dbReference type="SUPFAM" id="SSF46785">
    <property type="entry name" value="Winged helix' DNA-binding domain"/>
    <property type="match status" value="1"/>
</dbReference>